<dbReference type="InterPro" id="IPR006311">
    <property type="entry name" value="TAT_signal"/>
</dbReference>
<dbReference type="PROSITE" id="PS51318">
    <property type="entry name" value="TAT"/>
    <property type="match status" value="1"/>
</dbReference>
<sequence>MNDRRRLLWPGAVAGIAVLLAGGCSGDAGAGECVRVVDEDTGETGKECLPLAPESDRVDLAEPVFSHPTRITNPLHPTSEVDQVVMGGQADEAVFRTEVSLLPGSKTIKWDGTSVKALTSQYVAYADGRIQEVALDWYAQADDGAVWYLGEDVFNYEDGVVADTEGTWQAGRDGAPPAMIMPAAPEEGDVYRPENLPGVVFEEVTVKTVDQTVDGPYGEVNGAITVTEVHMDGSTEDKVFAPGYGEFSTGTASGDLEAVSLAVPTDAAPGAAPAELTALDTAVRAAQDGEVTEDDARGVQRAWKTYLASDAVPSLLSRQMNRDVEALAGEEPGEAALRVAQDVGDLRLRYESVRAVDLDRFDMWARQLGIDAEEKDAGAVAGDVTSLELTWQRLRDDSSAAQDVTATLAEAREAADGKDMGTAERLASELTAAIAEVPNGS</sequence>
<dbReference type="EMBL" id="HE971709">
    <property type="protein sequence ID" value="CCK30260.1"/>
    <property type="molecule type" value="Genomic_DNA"/>
</dbReference>
<dbReference type="RefSeq" id="WP_015660596.1">
    <property type="nucleotide sequence ID" value="NC_020504.1"/>
</dbReference>
<organism evidence="2 3">
    <name type="scientific">Streptomyces davaonensis (strain DSM 101723 / JCM 4913 / KCC S-0913 / 768)</name>
    <dbReference type="NCBI Taxonomy" id="1214101"/>
    <lineage>
        <taxon>Bacteria</taxon>
        <taxon>Bacillati</taxon>
        <taxon>Actinomycetota</taxon>
        <taxon>Actinomycetes</taxon>
        <taxon>Kitasatosporales</taxon>
        <taxon>Streptomycetaceae</taxon>
        <taxon>Streptomyces</taxon>
    </lineage>
</organism>
<evidence type="ECO:0000256" key="1">
    <source>
        <dbReference type="SAM" id="SignalP"/>
    </source>
</evidence>
<dbReference type="AlphaFoldDB" id="K4RAQ2"/>
<dbReference type="PROSITE" id="PS51257">
    <property type="entry name" value="PROKAR_LIPOPROTEIN"/>
    <property type="match status" value="1"/>
</dbReference>
<keyword evidence="3" id="KW-1185">Reference proteome</keyword>
<feature type="signal peptide" evidence="1">
    <location>
        <begin position="1"/>
        <end position="30"/>
    </location>
</feature>
<proteinExistence type="predicted"/>
<keyword evidence="1" id="KW-0732">Signal</keyword>
<reference evidence="2 3" key="1">
    <citation type="journal article" date="2012" name="J. Bacteriol.">
        <title>Genome sequence of the bacterium Streptomyces davawensis JCM 4913 and heterologous production of the unique antibiotic roseoflavin.</title>
        <authorList>
            <person name="Jankowitsch F."/>
            <person name="Schwarz J."/>
            <person name="Ruckert C."/>
            <person name="Gust B."/>
            <person name="Szczepanowski R."/>
            <person name="Blom J."/>
            <person name="Pelzer S."/>
            <person name="Kalinowski J."/>
            <person name="Mack M."/>
        </authorList>
    </citation>
    <scope>NUCLEOTIDE SEQUENCE [LARGE SCALE GENOMIC DNA]</scope>
    <source>
        <strain evidence="3">DSM 101723 / JCM 4913 / KCC S-0913 / 768</strain>
    </source>
</reference>
<protein>
    <recommendedName>
        <fullName evidence="4">Secreted protein</fullName>
    </recommendedName>
</protein>
<evidence type="ECO:0000313" key="2">
    <source>
        <dbReference type="EMBL" id="CCK30260.1"/>
    </source>
</evidence>
<dbReference type="HOGENOM" id="CLU_050529_0_0_11"/>
<feature type="chain" id="PRO_5003879848" description="Secreted protein" evidence="1">
    <location>
        <begin position="31"/>
        <end position="441"/>
    </location>
</feature>
<dbReference type="STRING" id="1214101.BN159_5881"/>
<accession>K4RAQ2</accession>
<evidence type="ECO:0008006" key="4">
    <source>
        <dbReference type="Google" id="ProtNLM"/>
    </source>
</evidence>
<dbReference type="KEGG" id="sdv:BN159_5881"/>
<dbReference type="Proteomes" id="UP000008043">
    <property type="component" value="Chromosome"/>
</dbReference>
<name>K4RAQ2_STRDJ</name>
<dbReference type="PATRIC" id="fig|1214101.3.peg.5965"/>
<gene>
    <name evidence="2" type="ORF">BN159_5881</name>
</gene>
<evidence type="ECO:0000313" key="3">
    <source>
        <dbReference type="Proteomes" id="UP000008043"/>
    </source>
</evidence>